<proteinExistence type="predicted"/>
<evidence type="ECO:0000256" key="1">
    <source>
        <dbReference type="ARBA" id="ARBA00004533"/>
    </source>
</evidence>
<organism evidence="9 10">
    <name type="scientific">Saprolegnia parasitica (strain CBS 223.65)</name>
    <dbReference type="NCBI Taxonomy" id="695850"/>
    <lineage>
        <taxon>Eukaryota</taxon>
        <taxon>Sar</taxon>
        <taxon>Stramenopiles</taxon>
        <taxon>Oomycota</taxon>
        <taxon>Saprolegniomycetes</taxon>
        <taxon>Saprolegniales</taxon>
        <taxon>Saprolegniaceae</taxon>
        <taxon>Saprolegnia</taxon>
    </lineage>
</organism>
<keyword evidence="5 7" id="KW-0472">Membrane</keyword>
<dbReference type="VEuPathDB" id="FungiDB:SPRG_20058"/>
<dbReference type="Pfam" id="PF03279">
    <property type="entry name" value="Lip_A_acyltrans"/>
    <property type="match status" value="1"/>
</dbReference>
<dbReference type="OrthoDB" id="58160at2759"/>
<feature type="transmembrane region" description="Helical" evidence="7">
    <location>
        <begin position="458"/>
        <end position="477"/>
    </location>
</feature>
<dbReference type="GO" id="GO:0016746">
    <property type="term" value="F:acyltransferase activity"/>
    <property type="evidence" value="ECO:0007669"/>
    <property type="project" value="UniProtKB-KW"/>
</dbReference>
<evidence type="ECO:0000256" key="5">
    <source>
        <dbReference type="ARBA" id="ARBA00023136"/>
    </source>
</evidence>
<evidence type="ECO:0000256" key="7">
    <source>
        <dbReference type="SAM" id="Phobius"/>
    </source>
</evidence>
<keyword evidence="7" id="KW-0812">Transmembrane</keyword>
<evidence type="ECO:0000256" key="2">
    <source>
        <dbReference type="ARBA" id="ARBA00022475"/>
    </source>
</evidence>
<evidence type="ECO:0000256" key="3">
    <source>
        <dbReference type="ARBA" id="ARBA00022519"/>
    </source>
</evidence>
<evidence type="ECO:0000256" key="8">
    <source>
        <dbReference type="SAM" id="SignalP"/>
    </source>
</evidence>
<dbReference type="SUPFAM" id="SSF53474">
    <property type="entry name" value="alpha/beta-Hydrolases"/>
    <property type="match status" value="1"/>
</dbReference>
<reference evidence="9 10" key="1">
    <citation type="journal article" date="2013" name="PLoS Genet.">
        <title>Distinctive expansion of potential virulence genes in the genome of the oomycete fish pathogen Saprolegnia parasitica.</title>
        <authorList>
            <person name="Jiang R.H."/>
            <person name="de Bruijn I."/>
            <person name="Haas B.J."/>
            <person name="Belmonte R."/>
            <person name="Lobach L."/>
            <person name="Christie J."/>
            <person name="van den Ackerveken G."/>
            <person name="Bottin A."/>
            <person name="Bulone V."/>
            <person name="Diaz-Moreno S.M."/>
            <person name="Dumas B."/>
            <person name="Fan L."/>
            <person name="Gaulin E."/>
            <person name="Govers F."/>
            <person name="Grenville-Briggs L.J."/>
            <person name="Horner N.R."/>
            <person name="Levin J.Z."/>
            <person name="Mammella M."/>
            <person name="Meijer H.J."/>
            <person name="Morris P."/>
            <person name="Nusbaum C."/>
            <person name="Oome S."/>
            <person name="Phillips A.J."/>
            <person name="van Rooyen D."/>
            <person name="Rzeszutek E."/>
            <person name="Saraiva M."/>
            <person name="Secombes C.J."/>
            <person name="Seidl M.F."/>
            <person name="Snel B."/>
            <person name="Stassen J.H."/>
            <person name="Sykes S."/>
            <person name="Tripathy S."/>
            <person name="van den Berg H."/>
            <person name="Vega-Arreguin J.C."/>
            <person name="Wawra S."/>
            <person name="Young S.K."/>
            <person name="Zeng Q."/>
            <person name="Dieguez-Uribeondo J."/>
            <person name="Russ C."/>
            <person name="Tyler B.M."/>
            <person name="van West P."/>
        </authorList>
    </citation>
    <scope>NUCLEOTIDE SEQUENCE [LARGE SCALE GENOMIC DNA]</scope>
    <source>
        <strain evidence="9 10">CBS 223.65</strain>
    </source>
</reference>
<dbReference type="PANTHER" id="PTHR30606">
    <property type="entry name" value="LIPID A BIOSYNTHESIS LAUROYL ACYLTRANSFERASE"/>
    <property type="match status" value="1"/>
</dbReference>
<protein>
    <submittedName>
        <fullName evidence="9">Uncharacterized protein</fullName>
    </submittedName>
</protein>
<keyword evidence="7" id="KW-1133">Transmembrane helix</keyword>
<sequence>MRLWVLLWLCLCTGTVALGLDVDGWFSCSANTLTSTNTRRNTRNRTVECALVVLPLCHASVCDDPSNRTVQVFMKRLVARSDFVEEPSIKDLWVLQGGPGASSIAMETMMIDLYDVLDGQVNVYTMDHRGTGRSSPLQCIATQAATPGSPGGDVIELAEMPDCIQDILFQIDGHTSAFSVTSAALDLELVLRAFSVANQPTFVYGASYGTLLVERLMQLGPTGITGFVLDGVVSQRGSDAFRHSFANWDHDVASVGSRFLDRCTTDAFCKAQVQQHNVTQLLQEVYSRLDASVVTNTSLDTLLPSHHLRTVVSKMLLNWELRQLLPALIYRLWRAESIDLVALMQFKTSSNLWQMADVGSSFNGFSMMLYYLIVFSEEWAYPTPSTSTLDATYARGLFGTGVSGLVPFYCLMTQYKDEASALQYFGTPDAYGASDDVAPMLVAVQGRPLPMLARHSSAVDALLVAFCACTVISILVWQRKKRIAANGADALVLVPRTSLVAGCRRQLWSTAIATFAHGFALLLGILPPCIFVPMGKIMGHACYAAGLRKHIAKKNVAMAFPGMSEIERKQLLKEAYQSTCTSLLWFLHLRAFGRWKRMDRYVEIAFPTAYLDDVAKGPVLVTSAHLGGRHVGAGRCWELLPFVHAAPHVPIRSVYALYRPLHNAALDRVVLGLRQHDPSMHLLPDKHCLPRLNSILKSPDPHTIVALVCDQRPSHNHVPVRFLDRPTFYAPGAAVLHMRSHRPVWFTALLHAPSGAAKPFRLVTIPVIGRDTDVMQLDLIMQSYADIVSACVRQAPAQYMWFHDLWRDAA</sequence>
<keyword evidence="8" id="KW-0732">Signal</keyword>
<evidence type="ECO:0000313" key="9">
    <source>
        <dbReference type="EMBL" id="KDO29471.1"/>
    </source>
</evidence>
<dbReference type="GO" id="GO:0005886">
    <property type="term" value="C:plasma membrane"/>
    <property type="evidence" value="ECO:0007669"/>
    <property type="project" value="UniProtKB-SubCell"/>
</dbReference>
<evidence type="ECO:0000313" key="10">
    <source>
        <dbReference type="Proteomes" id="UP000030745"/>
    </source>
</evidence>
<feature type="chain" id="PRO_5001638052" evidence="8">
    <location>
        <begin position="18"/>
        <end position="810"/>
    </location>
</feature>
<dbReference type="STRING" id="695850.A0A067CSF6"/>
<dbReference type="GO" id="GO:1901137">
    <property type="term" value="P:carbohydrate derivative biosynthetic process"/>
    <property type="evidence" value="ECO:0007669"/>
    <property type="project" value="UniProtKB-ARBA"/>
</dbReference>
<feature type="signal peptide" evidence="8">
    <location>
        <begin position="1"/>
        <end position="17"/>
    </location>
</feature>
<gene>
    <name evidence="9" type="ORF">SPRG_20058</name>
</gene>
<dbReference type="GO" id="GO:0008610">
    <property type="term" value="P:lipid biosynthetic process"/>
    <property type="evidence" value="ECO:0007669"/>
    <property type="project" value="UniProtKB-ARBA"/>
</dbReference>
<keyword evidence="10" id="KW-1185">Reference proteome</keyword>
<keyword evidence="6" id="KW-0012">Acyltransferase</keyword>
<evidence type="ECO:0000256" key="6">
    <source>
        <dbReference type="ARBA" id="ARBA00023315"/>
    </source>
</evidence>
<evidence type="ECO:0000256" key="4">
    <source>
        <dbReference type="ARBA" id="ARBA00022679"/>
    </source>
</evidence>
<name>A0A067CSF6_SAPPC</name>
<dbReference type="PANTHER" id="PTHR30606:SF10">
    <property type="entry name" value="PHOSPHATIDYLINOSITOL MANNOSIDE ACYLTRANSFERASE"/>
    <property type="match status" value="1"/>
</dbReference>
<keyword evidence="3" id="KW-0997">Cell inner membrane</keyword>
<dbReference type="GeneID" id="24141294"/>
<dbReference type="AlphaFoldDB" id="A0A067CSF6"/>
<dbReference type="KEGG" id="spar:SPRG_20058"/>
<accession>A0A067CSF6</accession>
<keyword evidence="2" id="KW-1003">Cell membrane</keyword>
<dbReference type="EMBL" id="KK583206">
    <property type="protein sequence ID" value="KDO29471.1"/>
    <property type="molecule type" value="Genomic_DNA"/>
</dbReference>
<keyword evidence="4" id="KW-0808">Transferase</keyword>
<comment type="subcellular location">
    <subcellularLocation>
        <location evidence="1">Cell inner membrane</location>
    </subcellularLocation>
</comment>
<dbReference type="Proteomes" id="UP000030745">
    <property type="component" value="Unassembled WGS sequence"/>
</dbReference>
<feature type="transmembrane region" description="Helical" evidence="7">
    <location>
        <begin position="507"/>
        <end position="526"/>
    </location>
</feature>
<dbReference type="Gene3D" id="3.40.50.1820">
    <property type="entry name" value="alpha/beta hydrolase"/>
    <property type="match status" value="1"/>
</dbReference>
<dbReference type="InterPro" id="IPR029058">
    <property type="entry name" value="AB_hydrolase_fold"/>
</dbReference>
<dbReference type="InterPro" id="IPR004960">
    <property type="entry name" value="LipA_acyltrans"/>
</dbReference>
<dbReference type="RefSeq" id="XP_012200008.1">
    <property type="nucleotide sequence ID" value="XM_012344618.1"/>
</dbReference>
<dbReference type="CDD" id="cd07984">
    <property type="entry name" value="LPLAT_LABLAT-like"/>
    <property type="match status" value="1"/>
</dbReference>